<proteinExistence type="predicted"/>
<dbReference type="Proteomes" id="UP000249557">
    <property type="component" value="Unassembled WGS sequence"/>
</dbReference>
<dbReference type="Pfam" id="PF00905">
    <property type="entry name" value="Transpeptidase"/>
    <property type="match status" value="1"/>
</dbReference>
<dbReference type="GO" id="GO:0005886">
    <property type="term" value="C:plasma membrane"/>
    <property type="evidence" value="ECO:0007669"/>
    <property type="project" value="TreeGrafter"/>
</dbReference>
<feature type="non-terminal residue" evidence="2">
    <location>
        <position position="1"/>
    </location>
</feature>
<dbReference type="PANTHER" id="PTHR30627:SF2">
    <property type="entry name" value="PEPTIDOGLYCAN D,D-TRANSPEPTIDASE MRDA"/>
    <property type="match status" value="1"/>
</dbReference>
<dbReference type="SUPFAM" id="SSF56601">
    <property type="entry name" value="beta-lactamase/transpeptidase-like"/>
    <property type="match status" value="1"/>
</dbReference>
<dbReference type="EMBL" id="QFNK01000204">
    <property type="protein sequence ID" value="PZO83611.1"/>
    <property type="molecule type" value="Genomic_DNA"/>
</dbReference>
<dbReference type="Gene3D" id="3.40.710.10">
    <property type="entry name" value="DD-peptidase/beta-lactamase superfamily"/>
    <property type="match status" value="1"/>
</dbReference>
<sequence>YEELRADLALPLTNKAVAGQYPPGSTFKMVTALAALEAGVATEHTGVFCPGHYDFGNARFHCWKKGGHGTVNVVSALAESCDVYFYKLSTELGIKRIAAMAKRLGLGEKFEMELQEERAGLVPDEAWKKKRYGEGWHQGETVIASIGQGYMLATPLQLAVMTARIASGKAVKPWLGGYVGGNPLPHAEWEDLNLNPAHVAIVKRGMSDVCNNQRGTGYGARIKEPGMEMAGKSGTAQVKRITKQERAAGVKNEDLPWHFRHHALFVGYAPLTNPRYACSVVVEHGVGGSKAAAPIVRDLLLMAQQRDPASKPMVASQQIILEEGKHFG</sequence>
<reference evidence="2 3" key="1">
    <citation type="submission" date="2017-08" db="EMBL/GenBank/DDBJ databases">
        <title>Infants hospitalized years apart are colonized by the same room-sourced microbial strains.</title>
        <authorList>
            <person name="Brooks B."/>
            <person name="Olm M.R."/>
            <person name="Firek B.A."/>
            <person name="Baker R."/>
            <person name="Thomas B.C."/>
            <person name="Morowitz M.J."/>
            <person name="Banfield J.F."/>
        </authorList>
    </citation>
    <scope>NUCLEOTIDE SEQUENCE [LARGE SCALE GENOMIC DNA]</scope>
    <source>
        <strain evidence="2">S2_018_000_R2_104</strain>
    </source>
</reference>
<dbReference type="InterPro" id="IPR012338">
    <property type="entry name" value="Beta-lactam/transpept-like"/>
</dbReference>
<dbReference type="GO" id="GO:0071555">
    <property type="term" value="P:cell wall organization"/>
    <property type="evidence" value="ECO:0007669"/>
    <property type="project" value="TreeGrafter"/>
</dbReference>
<protein>
    <submittedName>
        <fullName evidence="2">Penicillin-binding protein 2</fullName>
    </submittedName>
</protein>
<organism evidence="2 3">
    <name type="scientific">Micavibrio aeruginosavorus</name>
    <dbReference type="NCBI Taxonomy" id="349221"/>
    <lineage>
        <taxon>Bacteria</taxon>
        <taxon>Pseudomonadati</taxon>
        <taxon>Bdellovibrionota</taxon>
        <taxon>Bdellovibrionia</taxon>
        <taxon>Bdellovibrionales</taxon>
        <taxon>Pseudobdellovibrionaceae</taxon>
        <taxon>Micavibrio</taxon>
    </lineage>
</organism>
<dbReference type="AlphaFoldDB" id="A0A2W5BKM4"/>
<dbReference type="PANTHER" id="PTHR30627">
    <property type="entry name" value="PEPTIDOGLYCAN D,D-TRANSPEPTIDASE"/>
    <property type="match status" value="1"/>
</dbReference>
<evidence type="ECO:0000313" key="2">
    <source>
        <dbReference type="EMBL" id="PZO83611.1"/>
    </source>
</evidence>
<dbReference type="InterPro" id="IPR050515">
    <property type="entry name" value="Beta-lactam/transpept"/>
</dbReference>
<gene>
    <name evidence="2" type="ORF">DI626_08905</name>
</gene>
<comment type="caution">
    <text evidence="2">The sequence shown here is derived from an EMBL/GenBank/DDBJ whole genome shotgun (WGS) entry which is preliminary data.</text>
</comment>
<evidence type="ECO:0000313" key="3">
    <source>
        <dbReference type="Proteomes" id="UP000249557"/>
    </source>
</evidence>
<name>A0A2W5BKM4_9BACT</name>
<dbReference type="GO" id="GO:0008658">
    <property type="term" value="F:penicillin binding"/>
    <property type="evidence" value="ECO:0007669"/>
    <property type="project" value="InterPro"/>
</dbReference>
<dbReference type="InterPro" id="IPR001460">
    <property type="entry name" value="PCN-bd_Tpept"/>
</dbReference>
<feature type="domain" description="Penicillin-binding protein transpeptidase" evidence="1">
    <location>
        <begin position="11"/>
        <end position="300"/>
    </location>
</feature>
<evidence type="ECO:0000259" key="1">
    <source>
        <dbReference type="Pfam" id="PF00905"/>
    </source>
</evidence>
<accession>A0A2W5BKM4</accession>
<dbReference type="GO" id="GO:0071972">
    <property type="term" value="F:peptidoglycan L,D-transpeptidase activity"/>
    <property type="evidence" value="ECO:0007669"/>
    <property type="project" value="TreeGrafter"/>
</dbReference>